<keyword evidence="2" id="KW-0472">Membrane</keyword>
<dbReference type="InterPro" id="IPR051203">
    <property type="entry name" value="Polysaccharide_Synthase-Rel"/>
</dbReference>
<dbReference type="Proteomes" id="UP000199226">
    <property type="component" value="Unassembled WGS sequence"/>
</dbReference>
<keyword evidence="2" id="KW-1133">Transmembrane helix</keyword>
<keyword evidence="2" id="KW-0812">Transmembrane</keyword>
<dbReference type="OrthoDB" id="9803111at2"/>
<dbReference type="Gene3D" id="3.40.50.720">
    <property type="entry name" value="NAD(P)-binding Rossmann-like Domain"/>
    <property type="match status" value="2"/>
</dbReference>
<feature type="transmembrane region" description="Helical" evidence="2">
    <location>
        <begin position="12"/>
        <end position="36"/>
    </location>
</feature>
<dbReference type="AlphaFoldDB" id="A0A1G9QS07"/>
<dbReference type="STRING" id="990371.SAMN05421813_106175"/>
<keyword evidence="5" id="KW-1185">Reference proteome</keyword>
<dbReference type="Pfam" id="PF02719">
    <property type="entry name" value="Polysacc_synt_2"/>
    <property type="match status" value="1"/>
</dbReference>
<evidence type="ECO:0000313" key="4">
    <source>
        <dbReference type="EMBL" id="SDM13802.1"/>
    </source>
</evidence>
<accession>A0A1G9QS07</accession>
<dbReference type="EMBL" id="FNHH01000006">
    <property type="protein sequence ID" value="SDM13802.1"/>
    <property type="molecule type" value="Genomic_DNA"/>
</dbReference>
<evidence type="ECO:0000256" key="2">
    <source>
        <dbReference type="SAM" id="Phobius"/>
    </source>
</evidence>
<protein>
    <submittedName>
        <fullName evidence="4">NDP-sugar epimerase, includes UDP-GlcNAc-inverting 4,6-dehydratase FlaA1 and capsular polysaccharide biosynthesis protein EpsC</fullName>
    </submittedName>
</protein>
<dbReference type="SUPFAM" id="SSF51735">
    <property type="entry name" value="NAD(P)-binding Rossmann-fold domains"/>
    <property type="match status" value="2"/>
</dbReference>
<name>A0A1G9QS07_9SPHI</name>
<reference evidence="5" key="1">
    <citation type="submission" date="2016-10" db="EMBL/GenBank/DDBJ databases">
        <authorList>
            <person name="Varghese N."/>
            <person name="Submissions S."/>
        </authorList>
    </citation>
    <scope>NUCLEOTIDE SEQUENCE [LARGE SCALE GENOMIC DNA]</scope>
    <source>
        <strain evidence="5">DSM 24536</strain>
    </source>
</reference>
<organism evidence="4 5">
    <name type="scientific">Daejeonella rubra</name>
    <dbReference type="NCBI Taxonomy" id="990371"/>
    <lineage>
        <taxon>Bacteria</taxon>
        <taxon>Pseudomonadati</taxon>
        <taxon>Bacteroidota</taxon>
        <taxon>Sphingobacteriia</taxon>
        <taxon>Sphingobacteriales</taxon>
        <taxon>Sphingobacteriaceae</taxon>
        <taxon>Daejeonella</taxon>
    </lineage>
</organism>
<dbReference type="RefSeq" id="WP_090702269.1">
    <property type="nucleotide sequence ID" value="NZ_FNHH01000006.1"/>
</dbReference>
<feature type="domain" description="Polysaccharide biosynthesis protein CapD-like" evidence="3">
    <location>
        <begin position="297"/>
        <end position="593"/>
    </location>
</feature>
<evidence type="ECO:0000313" key="5">
    <source>
        <dbReference type="Proteomes" id="UP000199226"/>
    </source>
</evidence>
<gene>
    <name evidence="4" type="ORF">SAMN05421813_106175</name>
</gene>
<dbReference type="InterPro" id="IPR003869">
    <property type="entry name" value="Polysac_CapD-like"/>
</dbReference>
<feature type="transmembrane region" description="Helical" evidence="2">
    <location>
        <begin position="87"/>
        <end position="108"/>
    </location>
</feature>
<evidence type="ECO:0000259" key="3">
    <source>
        <dbReference type="Pfam" id="PF02719"/>
    </source>
</evidence>
<sequence length="650" mass="74231">MKKLIFHEKTSSRWLIFSIDFLILTAAFILSYLIIKKFQFSELVTSDFLVYLLFFTLVKSVVFMFMRIHTGIIRYSNTEDIFRIFKAVSISSIFFWLFSKLVIIPLVHFSVESLGAVIIVDFFISATFLIILRITVKSLFSYIKSLESVDSKEVVENILIYGSDKKAILIKKAFEYSQEKQFKIIGFVDDDPDRINKNIEQKEVYASCSISYLKNKYGVDKLVIMADDLNAENKNSAIKTCIDLGISVLSVPHSTQWINGRLSLNQVRNLNIEDLLQRAPINLKKDNIFRELSGKRILVTGAAGSIGSEIVRQLLNYRPEMLILCDQAETPLHELQLEIEDYHPNAPVKIFMANIQNAKRLRTLFSVYQPEVVFHAAAFKHVSMMENNPFEAILTNVLGTKNLADISLEFKVEKFIMISTDKAVNPTNIMGASKRLAEMYIQSLNFHQVRDMSIQEISESKEVPTRFITTRFGNVLGSNGSVVPRFKGQIEKGGPITITHPKITRYFMTIPESVQLVLEACAMGKGGEIFIFDMGEPVKIVDMAVNMIRLAGLIPEKDIEIIYTGLRPGEKLYEELLNKGENIIPTHHSKIKISKVINFHFFYVERMISELIERMDFDDNVGLVRKLNEIIPEFKSNNSVYTKPDEIAIN</sequence>
<comment type="similarity">
    <text evidence="1">Belongs to the polysaccharide synthase family.</text>
</comment>
<dbReference type="CDD" id="cd05237">
    <property type="entry name" value="UDP_invert_4-6DH_SDR_e"/>
    <property type="match status" value="1"/>
</dbReference>
<dbReference type="PANTHER" id="PTHR43318">
    <property type="entry name" value="UDP-N-ACETYLGLUCOSAMINE 4,6-DEHYDRATASE"/>
    <property type="match status" value="1"/>
</dbReference>
<feature type="transmembrane region" description="Helical" evidence="2">
    <location>
        <begin position="48"/>
        <end position="66"/>
    </location>
</feature>
<feature type="transmembrane region" description="Helical" evidence="2">
    <location>
        <begin position="114"/>
        <end position="136"/>
    </location>
</feature>
<evidence type="ECO:0000256" key="1">
    <source>
        <dbReference type="ARBA" id="ARBA00007430"/>
    </source>
</evidence>
<proteinExistence type="inferred from homology"/>
<dbReference type="InterPro" id="IPR036291">
    <property type="entry name" value="NAD(P)-bd_dom_sf"/>
</dbReference>
<dbReference type="PANTHER" id="PTHR43318:SF1">
    <property type="entry name" value="POLYSACCHARIDE BIOSYNTHESIS PROTEIN EPSC-RELATED"/>
    <property type="match status" value="1"/>
</dbReference>